<dbReference type="PRINTS" id="PR00344">
    <property type="entry name" value="BCTRLSENSOR"/>
</dbReference>
<keyword evidence="4" id="KW-0808">Transferase</keyword>
<dbReference type="PROSITE" id="PS50109">
    <property type="entry name" value="HIS_KIN"/>
    <property type="match status" value="1"/>
</dbReference>
<dbReference type="PANTHER" id="PTHR43304:SF1">
    <property type="entry name" value="PAC DOMAIN-CONTAINING PROTEIN"/>
    <property type="match status" value="1"/>
</dbReference>
<dbReference type="PROSITE" id="PS50112">
    <property type="entry name" value="PAS"/>
    <property type="match status" value="1"/>
</dbReference>
<dbReference type="GO" id="GO:0000155">
    <property type="term" value="F:phosphorelay sensor kinase activity"/>
    <property type="evidence" value="ECO:0007669"/>
    <property type="project" value="InterPro"/>
</dbReference>
<dbReference type="Pfam" id="PF13426">
    <property type="entry name" value="PAS_9"/>
    <property type="match status" value="1"/>
</dbReference>
<name>A0A2A8CYQ3_9BACT</name>
<dbReference type="Pfam" id="PF02518">
    <property type="entry name" value="HATPase_c"/>
    <property type="match status" value="1"/>
</dbReference>
<dbReference type="RefSeq" id="WP_098074904.1">
    <property type="nucleotide sequence ID" value="NZ_PDEQ01000003.1"/>
</dbReference>
<dbReference type="SMART" id="SM00091">
    <property type="entry name" value="PAS"/>
    <property type="match status" value="2"/>
</dbReference>
<feature type="domain" description="Histidine kinase" evidence="7">
    <location>
        <begin position="450"/>
        <end position="678"/>
    </location>
</feature>
<evidence type="ECO:0000256" key="4">
    <source>
        <dbReference type="ARBA" id="ARBA00022679"/>
    </source>
</evidence>
<dbReference type="Pfam" id="PF00512">
    <property type="entry name" value="HisKA"/>
    <property type="match status" value="1"/>
</dbReference>
<dbReference type="AlphaFoldDB" id="A0A2A8CYQ3"/>
<dbReference type="CDD" id="cd00082">
    <property type="entry name" value="HisKA"/>
    <property type="match status" value="1"/>
</dbReference>
<evidence type="ECO:0000259" key="9">
    <source>
        <dbReference type="PROSITE" id="PS50113"/>
    </source>
</evidence>
<accession>A0A2A8CYQ3</accession>
<dbReference type="InterPro" id="IPR000700">
    <property type="entry name" value="PAS-assoc_C"/>
</dbReference>
<dbReference type="InterPro" id="IPR035965">
    <property type="entry name" value="PAS-like_dom_sf"/>
</dbReference>
<dbReference type="InterPro" id="IPR003661">
    <property type="entry name" value="HisK_dim/P_dom"/>
</dbReference>
<proteinExistence type="predicted"/>
<dbReference type="InterPro" id="IPR000014">
    <property type="entry name" value="PAS"/>
</dbReference>
<dbReference type="Gene3D" id="1.10.287.130">
    <property type="match status" value="1"/>
</dbReference>
<evidence type="ECO:0000259" key="7">
    <source>
        <dbReference type="PROSITE" id="PS50109"/>
    </source>
</evidence>
<dbReference type="Gene3D" id="3.30.565.10">
    <property type="entry name" value="Histidine kinase-like ATPase, C-terminal domain"/>
    <property type="match status" value="1"/>
</dbReference>
<feature type="domain" description="PAC" evidence="9">
    <location>
        <begin position="250"/>
        <end position="304"/>
    </location>
</feature>
<protein>
    <recommendedName>
        <fullName evidence="2">histidine kinase</fullName>
        <ecNumber evidence="2">2.7.13.3</ecNumber>
    </recommendedName>
</protein>
<dbReference type="OrthoDB" id="905895at2"/>
<dbReference type="InterPro" id="IPR036097">
    <property type="entry name" value="HisK_dim/P_sf"/>
</dbReference>
<feature type="region of interest" description="Disordered" evidence="6">
    <location>
        <begin position="68"/>
        <end position="87"/>
    </location>
</feature>
<keyword evidence="5" id="KW-0418">Kinase</keyword>
<feature type="compositionally biased region" description="Polar residues" evidence="6">
    <location>
        <begin position="687"/>
        <end position="701"/>
    </location>
</feature>
<evidence type="ECO:0000256" key="6">
    <source>
        <dbReference type="SAM" id="MobiDB-lite"/>
    </source>
</evidence>
<keyword evidence="11" id="KW-1185">Reference proteome</keyword>
<dbReference type="InterPro" id="IPR003594">
    <property type="entry name" value="HATPase_dom"/>
</dbReference>
<dbReference type="SUPFAM" id="SSF55785">
    <property type="entry name" value="PYP-like sensor domain (PAS domain)"/>
    <property type="match status" value="2"/>
</dbReference>
<evidence type="ECO:0000256" key="3">
    <source>
        <dbReference type="ARBA" id="ARBA00022553"/>
    </source>
</evidence>
<dbReference type="Gene3D" id="3.30.450.20">
    <property type="entry name" value="PAS domain"/>
    <property type="match status" value="3"/>
</dbReference>
<evidence type="ECO:0000259" key="8">
    <source>
        <dbReference type="PROSITE" id="PS50112"/>
    </source>
</evidence>
<sequence>MSSLSSSPSTRSTQDVGPDDLIRVETVQTLTDLVASMPGLVILIDDSGDVLAETEAWAYGFGSEADLDKIPERSDAPASTSVSENDDRDVDTSFFARHDVDGNWRKVVRTCLDSEREVRDYDVPLRMPDGATYWIDFTARPWRARDSQGVMLHAVDRSNAHQAAVMRRQVEDRFDILIETISEGVLLMDQSGVFRDCNHAAEKILGRPAADIVGSRFSDNQWKGLRRDGTPLPNAEFPFWQAVVEREAIHEEVMGLYPPDGPPRWIRVNAQPLFKDEAEEEPYGVLACFDDITDEQLKDEALQASRDLLSSVLSSSLDGIMVFSAVRDDAGAIVDFECLLVNPQAEKMLNRSSEYLIGTRMLEEMPGHKENGLFDAYVDVVQTGEPFETEVHYSTDDFDRWLQIVAVRIEEGFAFTFRDISERKRAAQAMAATNEKLEQRNRALRDFAYIASHDLQEPLRKIGAFSNLVLEDYGDKIDETGQHYLERMQDAARRMSQLISDLLVYSRITTQARPFKPVDLETVVENVVMDLEMQIQDVDGTVDVGQLPTIDADSTQIRQVLQNLIGNALKFHRPDVPPVVKIRSEIVEAGDESVPTHETNAARFCRIIVSDNGIGFEQKYADRIFAPFKRLHGRSEYSGTGMGLAICRRIVERHGGDIRVVSTPGEGTTFIVQLPVDRHDADAANEPSVQDHATTPATLDE</sequence>
<evidence type="ECO:0000313" key="10">
    <source>
        <dbReference type="EMBL" id="PEN13741.1"/>
    </source>
</evidence>
<dbReference type="CDD" id="cd00130">
    <property type="entry name" value="PAS"/>
    <property type="match status" value="2"/>
</dbReference>
<dbReference type="SUPFAM" id="SSF55874">
    <property type="entry name" value="ATPase domain of HSP90 chaperone/DNA topoisomerase II/histidine kinase"/>
    <property type="match status" value="1"/>
</dbReference>
<organism evidence="10 11">
    <name type="scientific">Longibacter salinarum</name>
    <dbReference type="NCBI Taxonomy" id="1850348"/>
    <lineage>
        <taxon>Bacteria</taxon>
        <taxon>Pseudomonadati</taxon>
        <taxon>Rhodothermota</taxon>
        <taxon>Rhodothermia</taxon>
        <taxon>Rhodothermales</taxon>
        <taxon>Salisaetaceae</taxon>
        <taxon>Longibacter</taxon>
    </lineage>
</organism>
<keyword evidence="3" id="KW-0597">Phosphoprotein</keyword>
<dbReference type="Pfam" id="PF08448">
    <property type="entry name" value="PAS_4"/>
    <property type="match status" value="1"/>
</dbReference>
<dbReference type="SMART" id="SM00387">
    <property type="entry name" value="HATPase_c"/>
    <property type="match status" value="1"/>
</dbReference>
<comment type="catalytic activity">
    <reaction evidence="1">
        <text>ATP + protein L-histidine = ADP + protein N-phospho-L-histidine.</text>
        <dbReference type="EC" id="2.7.13.3"/>
    </reaction>
</comment>
<dbReference type="EC" id="2.7.13.3" evidence="2"/>
<dbReference type="FunFam" id="3.30.565.10:FF:000006">
    <property type="entry name" value="Sensor histidine kinase WalK"/>
    <property type="match status" value="1"/>
</dbReference>
<dbReference type="EMBL" id="PDEQ01000003">
    <property type="protein sequence ID" value="PEN13741.1"/>
    <property type="molecule type" value="Genomic_DNA"/>
</dbReference>
<dbReference type="SMART" id="SM00086">
    <property type="entry name" value="PAC"/>
    <property type="match status" value="2"/>
</dbReference>
<dbReference type="SMART" id="SM00388">
    <property type="entry name" value="HisKA"/>
    <property type="match status" value="1"/>
</dbReference>
<dbReference type="InterPro" id="IPR036890">
    <property type="entry name" value="HATPase_C_sf"/>
</dbReference>
<evidence type="ECO:0000313" key="11">
    <source>
        <dbReference type="Proteomes" id="UP000220102"/>
    </source>
</evidence>
<feature type="region of interest" description="Disordered" evidence="6">
    <location>
        <begin position="682"/>
        <end position="701"/>
    </location>
</feature>
<evidence type="ECO:0000256" key="2">
    <source>
        <dbReference type="ARBA" id="ARBA00012438"/>
    </source>
</evidence>
<dbReference type="PANTHER" id="PTHR43304">
    <property type="entry name" value="PHYTOCHROME-LIKE PROTEIN CPH1"/>
    <property type="match status" value="1"/>
</dbReference>
<dbReference type="SUPFAM" id="SSF47384">
    <property type="entry name" value="Homodimeric domain of signal transducing histidine kinase"/>
    <property type="match status" value="1"/>
</dbReference>
<dbReference type="InterPro" id="IPR001610">
    <property type="entry name" value="PAC"/>
</dbReference>
<dbReference type="InterPro" id="IPR052162">
    <property type="entry name" value="Sensor_kinase/Photoreceptor"/>
</dbReference>
<evidence type="ECO:0000256" key="5">
    <source>
        <dbReference type="ARBA" id="ARBA00022777"/>
    </source>
</evidence>
<dbReference type="InterPro" id="IPR005467">
    <property type="entry name" value="His_kinase_dom"/>
</dbReference>
<dbReference type="PROSITE" id="PS50113">
    <property type="entry name" value="PAC"/>
    <property type="match status" value="1"/>
</dbReference>
<dbReference type="Proteomes" id="UP000220102">
    <property type="component" value="Unassembled WGS sequence"/>
</dbReference>
<gene>
    <name evidence="10" type="ORF">CRI94_06615</name>
</gene>
<reference evidence="10 11" key="1">
    <citation type="submission" date="2017-10" db="EMBL/GenBank/DDBJ databases">
        <title>Draft genome of Longibacter Salinarum.</title>
        <authorList>
            <person name="Goh K.M."/>
            <person name="Shamsir M.S."/>
            <person name="Lim S.W."/>
        </authorList>
    </citation>
    <scope>NUCLEOTIDE SEQUENCE [LARGE SCALE GENOMIC DNA]</scope>
    <source>
        <strain evidence="10 11">KCTC 52045</strain>
    </source>
</reference>
<feature type="domain" description="PAS" evidence="8">
    <location>
        <begin position="170"/>
        <end position="214"/>
    </location>
</feature>
<dbReference type="InterPro" id="IPR004358">
    <property type="entry name" value="Sig_transdc_His_kin-like_C"/>
</dbReference>
<comment type="caution">
    <text evidence="10">The sequence shown here is derived from an EMBL/GenBank/DDBJ whole genome shotgun (WGS) entry which is preliminary data.</text>
</comment>
<evidence type="ECO:0000256" key="1">
    <source>
        <dbReference type="ARBA" id="ARBA00000085"/>
    </source>
</evidence>
<dbReference type="InterPro" id="IPR013656">
    <property type="entry name" value="PAS_4"/>
</dbReference>
<dbReference type="NCBIfam" id="TIGR00229">
    <property type="entry name" value="sensory_box"/>
    <property type="match status" value="1"/>
</dbReference>